<organism evidence="2 3">
    <name type="scientific">Gigaspora margarita</name>
    <dbReference type="NCBI Taxonomy" id="4874"/>
    <lineage>
        <taxon>Eukaryota</taxon>
        <taxon>Fungi</taxon>
        <taxon>Fungi incertae sedis</taxon>
        <taxon>Mucoromycota</taxon>
        <taxon>Glomeromycotina</taxon>
        <taxon>Glomeromycetes</taxon>
        <taxon>Diversisporales</taxon>
        <taxon>Gigasporaceae</taxon>
        <taxon>Gigaspora</taxon>
    </lineage>
</organism>
<comment type="caution">
    <text evidence="2">The sequence shown here is derived from an EMBL/GenBank/DDBJ whole genome shotgun (WGS) entry which is preliminary data.</text>
</comment>
<sequence>MSDKKINYIILLVIALSLFFGLLFGLGYPEIKRAEYYPTTCTIENETIKSRYCCYTDCNSTTCHDAPSSAPSCLSLESRWNASSPTQCSLLKSQNNGDYCPIVGYQAICDNGYYCCSENCPCNTCPSGYDNTTCTTYNCECWCNNFSNHRSCEVKCPECYTMELMVQYPIRGDEIMISNISVNFDQDLTDEQKFLSSNPIESKVQCYYNPENPLQVLLFVDYSVQTWILVGISALLLAVVLFIGTNYILHKVSFLQDINYRIFSLQSGIWIGTIFPLLFFFLLLIPITDKHVLLVLSLCFITTGWTPLLISSIIKFKRKSFIMACFITLLLFILPITIFGLTAILISTKIKKLSSIILAIVIPISYIFWIIDIQKLFYKIFNEKKESIPIQELPTYTANHNENPIVDEIAPPTYEEAISNP</sequence>
<dbReference type="OrthoDB" id="3032252at2759"/>
<feature type="transmembrane region" description="Helical" evidence="1">
    <location>
        <begin position="269"/>
        <end position="287"/>
    </location>
</feature>
<keyword evidence="1" id="KW-1133">Transmembrane helix</keyword>
<keyword evidence="3" id="KW-1185">Reference proteome</keyword>
<feature type="transmembrane region" description="Helical" evidence="1">
    <location>
        <begin position="293"/>
        <end position="314"/>
    </location>
</feature>
<feature type="transmembrane region" description="Helical" evidence="1">
    <location>
        <begin position="353"/>
        <end position="371"/>
    </location>
</feature>
<accession>A0A8H4AGS9</accession>
<gene>
    <name evidence="2" type="ORF">F8M41_021429</name>
</gene>
<evidence type="ECO:0000256" key="1">
    <source>
        <dbReference type="SAM" id="Phobius"/>
    </source>
</evidence>
<name>A0A8H4AGS9_GIGMA</name>
<keyword evidence="1" id="KW-0472">Membrane</keyword>
<keyword evidence="1" id="KW-0812">Transmembrane</keyword>
<protein>
    <recommendedName>
        <fullName evidence="4">TNFR-Cys domain-containing protein</fullName>
    </recommendedName>
</protein>
<dbReference type="AlphaFoldDB" id="A0A8H4AGS9"/>
<dbReference type="Proteomes" id="UP000439903">
    <property type="component" value="Unassembled WGS sequence"/>
</dbReference>
<evidence type="ECO:0000313" key="3">
    <source>
        <dbReference type="Proteomes" id="UP000439903"/>
    </source>
</evidence>
<feature type="transmembrane region" description="Helical" evidence="1">
    <location>
        <begin position="321"/>
        <end position="347"/>
    </location>
</feature>
<reference evidence="2 3" key="1">
    <citation type="journal article" date="2019" name="Environ. Microbiol.">
        <title>At the nexus of three kingdoms: the genome of the mycorrhizal fungus Gigaspora margarita provides insights into plant, endobacterial and fungal interactions.</title>
        <authorList>
            <person name="Venice F."/>
            <person name="Ghignone S."/>
            <person name="Salvioli di Fossalunga A."/>
            <person name="Amselem J."/>
            <person name="Novero M."/>
            <person name="Xianan X."/>
            <person name="Sedzielewska Toro K."/>
            <person name="Morin E."/>
            <person name="Lipzen A."/>
            <person name="Grigoriev I.V."/>
            <person name="Henrissat B."/>
            <person name="Martin F.M."/>
            <person name="Bonfante P."/>
        </authorList>
    </citation>
    <scope>NUCLEOTIDE SEQUENCE [LARGE SCALE GENOMIC DNA]</scope>
    <source>
        <strain evidence="2 3">BEG34</strain>
    </source>
</reference>
<evidence type="ECO:0000313" key="2">
    <source>
        <dbReference type="EMBL" id="KAF0493102.1"/>
    </source>
</evidence>
<feature type="transmembrane region" description="Helical" evidence="1">
    <location>
        <begin position="227"/>
        <end position="249"/>
    </location>
</feature>
<evidence type="ECO:0008006" key="4">
    <source>
        <dbReference type="Google" id="ProtNLM"/>
    </source>
</evidence>
<dbReference type="EMBL" id="WTPW01000629">
    <property type="protein sequence ID" value="KAF0493102.1"/>
    <property type="molecule type" value="Genomic_DNA"/>
</dbReference>
<proteinExistence type="predicted"/>